<dbReference type="AlphaFoldDB" id="A0A5C4TFK7"/>
<keyword evidence="2" id="KW-1185">Reference proteome</keyword>
<name>A0A5C4TFK7_9BACL</name>
<proteinExistence type="predicted"/>
<accession>A0A5C4TFK7</accession>
<comment type="caution">
    <text evidence="1">The sequence shown here is derived from an EMBL/GenBank/DDBJ whole genome shotgun (WGS) entry which is preliminary data.</text>
</comment>
<organism evidence="1 2">
    <name type="scientific">Paenibacillus hemerocallicola</name>
    <dbReference type="NCBI Taxonomy" id="1172614"/>
    <lineage>
        <taxon>Bacteria</taxon>
        <taxon>Bacillati</taxon>
        <taxon>Bacillota</taxon>
        <taxon>Bacilli</taxon>
        <taxon>Bacillales</taxon>
        <taxon>Paenibacillaceae</taxon>
        <taxon>Paenibacillus</taxon>
    </lineage>
</organism>
<dbReference type="Proteomes" id="UP000307943">
    <property type="component" value="Unassembled WGS sequence"/>
</dbReference>
<evidence type="ECO:0000313" key="2">
    <source>
        <dbReference type="Proteomes" id="UP000307943"/>
    </source>
</evidence>
<reference evidence="1 2" key="1">
    <citation type="submission" date="2019-05" db="EMBL/GenBank/DDBJ databases">
        <title>We sequenced the genome of Paenibacillus hemerocallicola KCTC 33185 for further insight into its adaptation and study the phylogeny of Paenibacillus.</title>
        <authorList>
            <person name="Narsing Rao M.P."/>
        </authorList>
    </citation>
    <scope>NUCLEOTIDE SEQUENCE [LARGE SCALE GENOMIC DNA]</scope>
    <source>
        <strain evidence="1 2">KCTC 33185</strain>
    </source>
</reference>
<dbReference type="OrthoDB" id="2510553at2"/>
<dbReference type="EMBL" id="VDCQ01000002">
    <property type="protein sequence ID" value="TNJ67934.1"/>
    <property type="molecule type" value="Genomic_DNA"/>
</dbReference>
<dbReference type="RefSeq" id="WP_139600441.1">
    <property type="nucleotide sequence ID" value="NZ_VDCQ01000002.1"/>
</dbReference>
<evidence type="ECO:0000313" key="1">
    <source>
        <dbReference type="EMBL" id="TNJ67934.1"/>
    </source>
</evidence>
<gene>
    <name evidence="1" type="ORF">FE784_01965</name>
</gene>
<protein>
    <submittedName>
        <fullName evidence="1">HEAT repeat domain-containing protein</fullName>
    </submittedName>
</protein>
<sequence>MNPFGDFGSMGRFYLENDSYGAAAFSFYRAVAQENTNANAWNGLIMSFSLMRREEDAQTALARFALQEGLPFDKNLVTFAMMMFQRSPLALAQWFRAMTKRFGLGSQDRENYAQLADEMEQGYRKLEEQQGEALLKLQGMFSLEEFAGRTTELDWVSKEPIDSVYKQIQLWLEEGTDKALTAVRLLCMIPDPRSEKLLRRVCRNEDLNGKVITQALLSLRWLGVRGNIKIHKMGEPFVINLDDPTPELTISVPAAFKPALDRMKLWMAKEQGVVANEDYERHAATDEQELPPELAEKLAEAEIPATLQEVVHTLIRAAYDHYYPFVPTVEESRQWSSAFLMLMKQYAVGVGDKWPYGEPEADDTALLHRNWLLSASPDFQASIEAAGKFRTGIAQLSQASDSN</sequence>